<accession>A0ABP7Z1V6</accession>
<dbReference type="PROSITE" id="PS51007">
    <property type="entry name" value="CYTC"/>
    <property type="match status" value="1"/>
</dbReference>
<dbReference type="Pfam" id="PF21342">
    <property type="entry name" value="SoxA-TsdA_cyt-c"/>
    <property type="match status" value="1"/>
</dbReference>
<proteinExistence type="predicted"/>
<dbReference type="SUPFAM" id="SSF46626">
    <property type="entry name" value="Cytochrome c"/>
    <property type="match status" value="2"/>
</dbReference>
<keyword evidence="6" id="KW-1133">Transmembrane helix</keyword>
<dbReference type="InterPro" id="IPR036909">
    <property type="entry name" value="Cyt_c-like_dom_sf"/>
</dbReference>
<gene>
    <name evidence="8" type="ORF">GCM10022216_29740</name>
</gene>
<evidence type="ECO:0000259" key="7">
    <source>
        <dbReference type="PROSITE" id="PS51007"/>
    </source>
</evidence>
<evidence type="ECO:0000313" key="9">
    <source>
        <dbReference type="Proteomes" id="UP001500101"/>
    </source>
</evidence>
<protein>
    <recommendedName>
        <fullName evidence="7">Cytochrome c domain-containing protein</fullName>
    </recommendedName>
</protein>
<keyword evidence="1 4" id="KW-0349">Heme</keyword>
<dbReference type="PANTHER" id="PTHR35008">
    <property type="entry name" value="BLL4482 PROTEIN-RELATED"/>
    <property type="match status" value="1"/>
</dbReference>
<evidence type="ECO:0000256" key="6">
    <source>
        <dbReference type="SAM" id="Phobius"/>
    </source>
</evidence>
<feature type="compositionally biased region" description="Basic and acidic residues" evidence="5">
    <location>
        <begin position="310"/>
        <end position="324"/>
    </location>
</feature>
<comment type="caution">
    <text evidence="8">The sequence shown here is derived from an EMBL/GenBank/DDBJ whole genome shotgun (WGS) entry which is preliminary data.</text>
</comment>
<reference evidence="9" key="1">
    <citation type="journal article" date="2019" name="Int. J. Syst. Evol. Microbiol.">
        <title>The Global Catalogue of Microorganisms (GCM) 10K type strain sequencing project: providing services to taxonomists for standard genome sequencing and annotation.</title>
        <authorList>
            <consortium name="The Broad Institute Genomics Platform"/>
            <consortium name="The Broad Institute Genome Sequencing Center for Infectious Disease"/>
            <person name="Wu L."/>
            <person name="Ma J."/>
        </authorList>
    </citation>
    <scope>NUCLEOTIDE SEQUENCE [LARGE SCALE GENOMIC DNA]</scope>
    <source>
        <strain evidence="9">JCM 16704</strain>
    </source>
</reference>
<keyword evidence="6" id="KW-0472">Membrane</keyword>
<evidence type="ECO:0000256" key="5">
    <source>
        <dbReference type="SAM" id="MobiDB-lite"/>
    </source>
</evidence>
<feature type="transmembrane region" description="Helical" evidence="6">
    <location>
        <begin position="20"/>
        <end position="41"/>
    </location>
</feature>
<dbReference type="PANTHER" id="PTHR35008:SF9">
    <property type="entry name" value="CYTOCHROME C DOMAIN-CONTAINING PROTEIN"/>
    <property type="match status" value="1"/>
</dbReference>
<dbReference type="Gene3D" id="1.10.760.10">
    <property type="entry name" value="Cytochrome c-like domain"/>
    <property type="match status" value="2"/>
</dbReference>
<sequence length="346" mass="37980">MENINQNNQNVYKEVKQIAFQTRIVAFVFVIILILILAQVLGVNTHIFAGHLDGQKDSTGQTQGLMDISQFKMAAIPDGAEGEMISYGEKLIRETYKYLGPGNKLGEVYAGNHLACGSCHLDGGTKAYAAPYIGLTALFPIYSGREGRVASLEERINGCFERSMNGKKLPLDSKEMIAILSYMKHLSKDVPVGPRIEGQGFVKLTVPDRKADLAHGEQVFKAQCISCHQADGQGLVKTAGNLEDGYVYPPLWGDDSFNDGAGMARMLTAAKFIKGNMPLGASLENPILTDEEAFDVAAYINSFQRPSKANKELDYPDLSKKPKDSAYPPYADNIPQEQHKYGPFNF</sequence>
<dbReference type="InterPro" id="IPR051459">
    <property type="entry name" value="Cytochrome_c-type_DH"/>
</dbReference>
<dbReference type="RefSeq" id="WP_344675580.1">
    <property type="nucleotide sequence ID" value="NZ_BAAAZI010000012.1"/>
</dbReference>
<evidence type="ECO:0000256" key="4">
    <source>
        <dbReference type="PROSITE-ProRule" id="PRU00433"/>
    </source>
</evidence>
<evidence type="ECO:0000256" key="3">
    <source>
        <dbReference type="ARBA" id="ARBA00023004"/>
    </source>
</evidence>
<keyword evidence="9" id="KW-1185">Reference proteome</keyword>
<dbReference type="EMBL" id="BAAAZI010000012">
    <property type="protein sequence ID" value="GAA4145629.1"/>
    <property type="molecule type" value="Genomic_DNA"/>
</dbReference>
<evidence type="ECO:0000256" key="1">
    <source>
        <dbReference type="ARBA" id="ARBA00022617"/>
    </source>
</evidence>
<evidence type="ECO:0000313" key="8">
    <source>
        <dbReference type="EMBL" id="GAA4145629.1"/>
    </source>
</evidence>
<organism evidence="8 9">
    <name type="scientific">Sphingobacterium kyonggiense</name>
    <dbReference type="NCBI Taxonomy" id="714075"/>
    <lineage>
        <taxon>Bacteria</taxon>
        <taxon>Pseudomonadati</taxon>
        <taxon>Bacteroidota</taxon>
        <taxon>Sphingobacteriia</taxon>
        <taxon>Sphingobacteriales</taxon>
        <taxon>Sphingobacteriaceae</taxon>
        <taxon>Sphingobacterium</taxon>
    </lineage>
</organism>
<dbReference type="Proteomes" id="UP001500101">
    <property type="component" value="Unassembled WGS sequence"/>
</dbReference>
<keyword evidence="3 4" id="KW-0408">Iron</keyword>
<dbReference type="Pfam" id="PF00034">
    <property type="entry name" value="Cytochrom_C"/>
    <property type="match status" value="1"/>
</dbReference>
<feature type="region of interest" description="Disordered" evidence="5">
    <location>
        <begin position="310"/>
        <end position="346"/>
    </location>
</feature>
<keyword evidence="6" id="KW-0812">Transmembrane</keyword>
<evidence type="ECO:0000256" key="2">
    <source>
        <dbReference type="ARBA" id="ARBA00022723"/>
    </source>
</evidence>
<name>A0ABP7Z1V6_9SPHI</name>
<keyword evidence="2 4" id="KW-0479">Metal-binding</keyword>
<feature type="domain" description="Cytochrome c" evidence="7">
    <location>
        <begin position="211"/>
        <end position="304"/>
    </location>
</feature>
<dbReference type="InterPro" id="IPR009056">
    <property type="entry name" value="Cyt_c-like_dom"/>
</dbReference>